<feature type="region of interest" description="Disordered" evidence="1">
    <location>
        <begin position="75"/>
        <end position="103"/>
    </location>
</feature>
<dbReference type="Proteomes" id="UP000824782">
    <property type="component" value="Unassembled WGS sequence"/>
</dbReference>
<reference evidence="2" key="1">
    <citation type="thesis" date="2020" institute="ProQuest LLC" country="789 East Eisenhower Parkway, Ann Arbor, MI, USA">
        <title>Comparative Genomics and Chromosome Evolution.</title>
        <authorList>
            <person name="Mudd A.B."/>
        </authorList>
    </citation>
    <scope>NUCLEOTIDE SEQUENCE</scope>
    <source>
        <strain evidence="2">237g6f4</strain>
        <tissue evidence="2">Blood</tissue>
    </source>
</reference>
<dbReference type="GO" id="GO:0043539">
    <property type="term" value="F:protein serine/threonine kinase activator activity"/>
    <property type="evidence" value="ECO:0007669"/>
    <property type="project" value="TreeGrafter"/>
</dbReference>
<dbReference type="AlphaFoldDB" id="A0AAV7B3L2"/>
<evidence type="ECO:0008006" key="4">
    <source>
        <dbReference type="Google" id="ProtNLM"/>
    </source>
</evidence>
<evidence type="ECO:0000313" key="2">
    <source>
        <dbReference type="EMBL" id="KAG8566615.1"/>
    </source>
</evidence>
<comment type="caution">
    <text evidence="2">The sequence shown here is derived from an EMBL/GenBank/DDBJ whole genome shotgun (WGS) entry which is preliminary data.</text>
</comment>
<accession>A0AAV7B3L2</accession>
<evidence type="ECO:0000313" key="3">
    <source>
        <dbReference type="Proteomes" id="UP000824782"/>
    </source>
</evidence>
<keyword evidence="3" id="KW-1185">Reference proteome</keyword>
<dbReference type="PANTHER" id="PTHR15375:SF24">
    <property type="entry name" value="PROTEIN DBF4 HOMOLOG B"/>
    <property type="match status" value="1"/>
</dbReference>
<dbReference type="InterPro" id="IPR051590">
    <property type="entry name" value="Replication_Regulatory_Kinase"/>
</dbReference>
<dbReference type="SUPFAM" id="SSF52113">
    <property type="entry name" value="BRCT domain"/>
    <property type="match status" value="1"/>
</dbReference>
<sequence>MAAPRPLPSGQYLEKGLTLDRRKSITFAGKLFYLDLPHNKQTQLLTKAISSLGGIIESFLSRDVNYVVTGNRKAADVANGDSSGRKVDSSRHQKNTATEPIEKTPYSRGKQLLKKVAQTQECSSILSSARSWGVCVIHVDGIFFAFP</sequence>
<dbReference type="GO" id="GO:0031431">
    <property type="term" value="C:Dbf4-dependent protein kinase complex"/>
    <property type="evidence" value="ECO:0007669"/>
    <property type="project" value="TreeGrafter"/>
</dbReference>
<dbReference type="EMBL" id="WNYA01000006">
    <property type="protein sequence ID" value="KAG8566615.1"/>
    <property type="molecule type" value="Genomic_DNA"/>
</dbReference>
<dbReference type="GO" id="GO:1901987">
    <property type="term" value="P:regulation of cell cycle phase transition"/>
    <property type="evidence" value="ECO:0007669"/>
    <property type="project" value="TreeGrafter"/>
</dbReference>
<gene>
    <name evidence="2" type="ORF">GDO81_013316</name>
</gene>
<dbReference type="InterPro" id="IPR036420">
    <property type="entry name" value="BRCT_dom_sf"/>
</dbReference>
<organism evidence="2 3">
    <name type="scientific">Engystomops pustulosus</name>
    <name type="common">Tungara frog</name>
    <name type="synonym">Physalaemus pustulosus</name>
    <dbReference type="NCBI Taxonomy" id="76066"/>
    <lineage>
        <taxon>Eukaryota</taxon>
        <taxon>Metazoa</taxon>
        <taxon>Chordata</taxon>
        <taxon>Craniata</taxon>
        <taxon>Vertebrata</taxon>
        <taxon>Euteleostomi</taxon>
        <taxon>Amphibia</taxon>
        <taxon>Batrachia</taxon>
        <taxon>Anura</taxon>
        <taxon>Neobatrachia</taxon>
        <taxon>Hyloidea</taxon>
        <taxon>Leptodactylidae</taxon>
        <taxon>Leiuperinae</taxon>
        <taxon>Engystomops</taxon>
    </lineage>
</organism>
<dbReference type="PANTHER" id="PTHR15375">
    <property type="entry name" value="ACTIVATOR OF S-PHASE KINASE-RELATED"/>
    <property type="match status" value="1"/>
</dbReference>
<protein>
    <recommendedName>
        <fullName evidence="4">BRCT domain-containing protein</fullName>
    </recommendedName>
</protein>
<dbReference type="GO" id="GO:0010571">
    <property type="term" value="P:positive regulation of nuclear cell cycle DNA replication"/>
    <property type="evidence" value="ECO:0007669"/>
    <property type="project" value="TreeGrafter"/>
</dbReference>
<name>A0AAV7B3L2_ENGPU</name>
<evidence type="ECO:0000256" key="1">
    <source>
        <dbReference type="SAM" id="MobiDB-lite"/>
    </source>
</evidence>
<proteinExistence type="predicted"/>